<evidence type="ECO:0000256" key="6">
    <source>
        <dbReference type="SAM" id="Phobius"/>
    </source>
</evidence>
<name>A0AAV5WY44_9BILA</name>
<evidence type="ECO:0000256" key="2">
    <source>
        <dbReference type="ARBA" id="ARBA00022801"/>
    </source>
</evidence>
<dbReference type="PANTHER" id="PTHR11782">
    <property type="entry name" value="ADENOSINE/GUANOSINE DIPHOSPHATASE"/>
    <property type="match status" value="1"/>
</dbReference>
<dbReference type="AlphaFoldDB" id="A0AAV5WY44"/>
<protein>
    <recommendedName>
        <fullName evidence="9">Nucleoside phosphatase</fullName>
    </recommendedName>
</protein>
<dbReference type="GO" id="GO:0045134">
    <property type="term" value="F:UDP phosphatase activity"/>
    <property type="evidence" value="ECO:0007669"/>
    <property type="project" value="TreeGrafter"/>
</dbReference>
<dbReference type="InterPro" id="IPR000407">
    <property type="entry name" value="GDA1_CD39_NTPase"/>
</dbReference>
<sequence length="610" mass="68407">MFQVCLRSRRLRSSSFLTYLSCFSVVCYSSAVSPPLHLDMAIRLTAKAVLLLLLMILFVALYAIVEITGANSPLSVVAGISPDDEVSYGIIIDAGSTGSRLFLYNWRATSSDELIDIKPTLDEHNNPVVRKVFPGLSTFADKPNHAADYIKPLLDYAIEYVPPANRPYTPVFILATAGMRLVPTDQQKAILTDLHTRLPKLTEMQIMKEHIRVIEGKWEGIYSWIAVNYILGKFTSSHSNPPQTSSTISDVSTATTVTPQRQPAVGMIDMGGASVQIAFEMPANETFRSENVENINLGCKDDDPTFKYQLYVTTFLGYGVNEGLRRYEQSLSDSLDNGTLARDPCLPVNLQKEVVRADGTKFMRKGTGDWQECTAQLTSLVTKTDEKSKCADSCFFGSAPAPKMSLNDVEIYGFSEYWFSVEDVLGLGGAYNYTQVAEKSHGFCSQRWSSIQNQARRKLYTKANDDRLRSQCFKSAWVNSVLHGGFNVSKYHNTFRSAYNIAGQEIQWALGAMIYNMRYYPLRLAQRKKLQEEAAHFHKPVSSIQITQLFAIVVLIGAVAYVTYLCTTRKPTPTLRRENSFWSYMMVPSTDDRYKTTSNIYRSPLTPSLS</sequence>
<reference evidence="7" key="1">
    <citation type="submission" date="2023-10" db="EMBL/GenBank/DDBJ databases">
        <title>Genome assembly of Pristionchus species.</title>
        <authorList>
            <person name="Yoshida K."/>
            <person name="Sommer R.J."/>
        </authorList>
    </citation>
    <scope>NUCLEOTIDE SEQUENCE</scope>
    <source>
        <strain evidence="7">RS5133</strain>
    </source>
</reference>
<comment type="caution">
    <text evidence="7">The sequence shown here is derived from an EMBL/GenBank/DDBJ whole genome shotgun (WGS) entry which is preliminary data.</text>
</comment>
<dbReference type="Pfam" id="PF01150">
    <property type="entry name" value="GDA1_CD39"/>
    <property type="match status" value="1"/>
</dbReference>
<comment type="similarity">
    <text evidence="1 5">Belongs to the GDA1/CD39 NTPase family.</text>
</comment>
<dbReference type="GO" id="GO:0017111">
    <property type="term" value="F:ribonucleoside triphosphate phosphatase activity"/>
    <property type="evidence" value="ECO:0007669"/>
    <property type="project" value="TreeGrafter"/>
</dbReference>
<keyword evidence="4" id="KW-0067">ATP-binding</keyword>
<organism evidence="7 8">
    <name type="scientific">Pristionchus fissidentatus</name>
    <dbReference type="NCBI Taxonomy" id="1538716"/>
    <lineage>
        <taxon>Eukaryota</taxon>
        <taxon>Metazoa</taxon>
        <taxon>Ecdysozoa</taxon>
        <taxon>Nematoda</taxon>
        <taxon>Chromadorea</taxon>
        <taxon>Rhabditida</taxon>
        <taxon>Rhabditina</taxon>
        <taxon>Diplogasteromorpha</taxon>
        <taxon>Diplogasteroidea</taxon>
        <taxon>Neodiplogasteridae</taxon>
        <taxon>Pristionchus</taxon>
    </lineage>
</organism>
<dbReference type="PANTHER" id="PTHR11782:SF121">
    <property type="entry name" value="NUCLEOSIDE-DIPHOSPHATASE MIG-23"/>
    <property type="match status" value="1"/>
</dbReference>
<evidence type="ECO:0000256" key="4">
    <source>
        <dbReference type="PIRSR" id="PIRSR600407-2"/>
    </source>
</evidence>
<keyword evidence="6" id="KW-1133">Transmembrane helix</keyword>
<keyword evidence="8" id="KW-1185">Reference proteome</keyword>
<keyword evidence="2 5" id="KW-0378">Hydrolase</keyword>
<evidence type="ECO:0000256" key="1">
    <source>
        <dbReference type="ARBA" id="ARBA00009283"/>
    </source>
</evidence>
<evidence type="ECO:0000256" key="3">
    <source>
        <dbReference type="PIRSR" id="PIRSR600407-1"/>
    </source>
</evidence>
<gene>
    <name evidence="7" type="ORF">PFISCL1PPCAC_26862</name>
</gene>
<feature type="binding site" evidence="4">
    <location>
        <begin position="272"/>
        <end position="276"/>
    </location>
    <ligand>
        <name>ATP</name>
        <dbReference type="ChEBI" id="CHEBI:30616"/>
    </ligand>
</feature>
<evidence type="ECO:0008006" key="9">
    <source>
        <dbReference type="Google" id="ProtNLM"/>
    </source>
</evidence>
<evidence type="ECO:0000256" key="5">
    <source>
        <dbReference type="RuleBase" id="RU003833"/>
    </source>
</evidence>
<dbReference type="GO" id="GO:0005794">
    <property type="term" value="C:Golgi apparatus"/>
    <property type="evidence" value="ECO:0007669"/>
    <property type="project" value="TreeGrafter"/>
</dbReference>
<dbReference type="GO" id="GO:0046036">
    <property type="term" value="P:CTP metabolic process"/>
    <property type="evidence" value="ECO:0007669"/>
    <property type="project" value="TreeGrafter"/>
</dbReference>
<dbReference type="PROSITE" id="PS01238">
    <property type="entry name" value="GDA1_CD39_NTPASE"/>
    <property type="match status" value="1"/>
</dbReference>
<dbReference type="GO" id="GO:0005524">
    <property type="term" value="F:ATP binding"/>
    <property type="evidence" value="ECO:0007669"/>
    <property type="project" value="UniProtKB-KW"/>
</dbReference>
<dbReference type="EMBL" id="BTSY01000007">
    <property type="protein sequence ID" value="GMT35565.1"/>
    <property type="molecule type" value="Genomic_DNA"/>
</dbReference>
<dbReference type="GO" id="GO:0006256">
    <property type="term" value="P:UDP catabolic process"/>
    <property type="evidence" value="ECO:0007669"/>
    <property type="project" value="TreeGrafter"/>
</dbReference>
<dbReference type="GO" id="GO:0004382">
    <property type="term" value="F:GDP phosphatase activity"/>
    <property type="evidence" value="ECO:0007669"/>
    <property type="project" value="TreeGrafter"/>
</dbReference>
<feature type="active site" description="Proton acceptor" evidence="3">
    <location>
        <position position="219"/>
    </location>
</feature>
<feature type="transmembrane region" description="Helical" evidence="6">
    <location>
        <begin position="549"/>
        <end position="567"/>
    </location>
</feature>
<dbReference type="Gene3D" id="3.30.420.150">
    <property type="entry name" value="Exopolyphosphatase. Domain 2"/>
    <property type="match status" value="1"/>
</dbReference>
<dbReference type="Gene3D" id="3.30.420.40">
    <property type="match status" value="1"/>
</dbReference>
<accession>A0AAV5WY44</accession>
<dbReference type="Proteomes" id="UP001432322">
    <property type="component" value="Unassembled WGS sequence"/>
</dbReference>
<keyword evidence="4" id="KW-0547">Nucleotide-binding</keyword>
<keyword evidence="6" id="KW-0472">Membrane</keyword>
<proteinExistence type="inferred from homology"/>
<evidence type="ECO:0000313" key="8">
    <source>
        <dbReference type="Proteomes" id="UP001432322"/>
    </source>
</evidence>
<dbReference type="GO" id="GO:0016020">
    <property type="term" value="C:membrane"/>
    <property type="evidence" value="ECO:0007669"/>
    <property type="project" value="TreeGrafter"/>
</dbReference>
<feature type="transmembrane region" description="Helical" evidence="6">
    <location>
        <begin position="48"/>
        <end position="65"/>
    </location>
</feature>
<evidence type="ECO:0000313" key="7">
    <source>
        <dbReference type="EMBL" id="GMT35565.1"/>
    </source>
</evidence>
<keyword evidence="6" id="KW-0812">Transmembrane</keyword>